<evidence type="ECO:0000259" key="4">
    <source>
        <dbReference type="Pfam" id="PF03159"/>
    </source>
</evidence>
<dbReference type="GO" id="GO:0003723">
    <property type="term" value="F:RNA binding"/>
    <property type="evidence" value="ECO:0007669"/>
    <property type="project" value="TreeGrafter"/>
</dbReference>
<feature type="domain" description="Xrn1 helical" evidence="5">
    <location>
        <begin position="303"/>
        <end position="401"/>
    </location>
</feature>
<dbReference type="Pfam" id="PF17846">
    <property type="entry name" value="XRN_M"/>
    <property type="match status" value="2"/>
</dbReference>
<dbReference type="Proteomes" id="UP000583929">
    <property type="component" value="Unassembled WGS sequence"/>
</dbReference>
<dbReference type="FunFam" id="3.40.50.12390:FF:000001">
    <property type="entry name" value="5'-3' exoribonuclease"/>
    <property type="match status" value="1"/>
</dbReference>
<comment type="caution">
    <text evidence="6">The sequence shown here is derived from an EMBL/GenBank/DDBJ whole genome shotgun (WGS) entry which is preliminary data.</text>
</comment>
<dbReference type="Gene3D" id="1.25.40.1050">
    <property type="match status" value="2"/>
</dbReference>
<reference evidence="6 7" key="1">
    <citation type="journal article" date="2020" name="bioRxiv">
        <title>Sequence and annotation of 42 cannabis genomes reveals extensive copy number variation in cannabinoid synthesis and pathogen resistance genes.</title>
        <authorList>
            <person name="Mckernan K.J."/>
            <person name="Helbert Y."/>
            <person name="Kane L.T."/>
            <person name="Ebling H."/>
            <person name="Zhang L."/>
            <person name="Liu B."/>
            <person name="Eaton Z."/>
            <person name="Mclaughlin S."/>
            <person name="Kingan S."/>
            <person name="Baybayan P."/>
            <person name="Concepcion G."/>
            <person name="Jordan M."/>
            <person name="Riva A."/>
            <person name="Barbazuk W."/>
            <person name="Harkins T."/>
        </authorList>
    </citation>
    <scope>NUCLEOTIDE SEQUENCE [LARGE SCALE GENOMIC DNA]</scope>
    <source>
        <strain evidence="7">cv. Jamaican Lion 4</strain>
        <tissue evidence="6">Leaf</tissue>
    </source>
</reference>
<dbReference type="GO" id="GO:0000956">
    <property type="term" value="P:nuclear-transcribed mRNA catabolic process"/>
    <property type="evidence" value="ECO:0007669"/>
    <property type="project" value="TreeGrafter"/>
</dbReference>
<dbReference type="EMBL" id="JAATIQ010000172">
    <property type="protein sequence ID" value="KAF4374106.1"/>
    <property type="molecule type" value="Genomic_DNA"/>
</dbReference>
<dbReference type="AlphaFoldDB" id="A0A7J6FTP7"/>
<sequence length="1248" mass="145881">MITNCVKSKGENNYLDTSSTNPNGIEFDNLYLHLNNIIHPCFHPEDDDDDAQEFPSPLTFEQVFENMFKYIDRLFNIVRPRKLLYMAIDGVAPRAKMNQQRARRFRTAKDREIAEEEEFRVRRQFEMEGKQVLPKQETELSDSNIITPGTKFMQDLSKALKNYIKLRLSSDLGWRDIKVILSDANVPGEGEHKIMSFIRQQRKLPSYNPNTRHCLYGLDADLIMLALAAHEVHFSILREDVIVQNQQNHFSYKQFPHNNVLNSEEKHGYPIVRLKPYQFLHVWILREYLELDMQISNPPESFKFDIERIVDDFIFMCFFVGNDFLPHIPSLSIHEGAIDLLMAVYKKEMKNIGGYLVDMIRVEDKKAGFIKLSTVEKFILLILNNTKELKQTVKDNLRRKSDLFKNGDFLIDKVKLGSHGYKERYYKEKFCACNADEIESTRKKVVRHYTEGLIWVLLYYFSDTPSWTWFYPYHYGPFVKEKFVKGSPFKPFDQLLSVLPPRSAHALPAAYQTLMNDDSPIIDFYPTDFEIDVEGKRFSWQVCKSLFVKGVCKLPLIDESRLLCETMKLVKDLGVEESDRNTQKCDQLLVRSTHNLGSHMLSFPPPKTFEEVFENMFKYIDRIFNIIRPRKLLYMAIDGVAPRAKMNQQRTRRFRNANDIKIAEEEELRVKRQFEMDGKEVLPKQETELSDPNIITPGTKFMQDMSNALKNYIKLRLSNDLGWRNIKVILSDSNVPGEGEHKIMSFIRQQRKLPSYNPNTRHCLYGLDADLIMLALAAHEVHFSLLREFLHVWILREYLELDMQISDPPESFKFDIERIVDDFIFMCFFVGNDFLPRTPSLTLREGAIDLLMYVYKKELKNIGGYLIDMVKVEDKEAEFIKLSRVEKFIILVGTYEEKIFKRRSELWEKKLKQISSQHGNYDSCNAEINNSYASAIVSLESKSCDYSEMLIKNTKEFKQTVKDNLHWKSNLFNNVDSLIDKVKLVCPGYKERYYREKFCAYNADEIETTRINVVRHYTEGLIWVLLYYFSETPSWTWFYPFHYGPFVSDFKGLSQFKPNFVKGVPFKPFDQLLSVLPPRSVHVLPVAYQTLMKDDSPIIDFYTTDFEIDMDGCSFTWQGVCKLPFIDESRLLSETKKLVKDLGLCYLIQVEESERNMHKCDQLLVRSTHKLGSHILLVSTQGNSNLKGTSLSEEIGGILRLSHKYTVMDEEVHTSNEDFVLCADYEPSDCGAHIPRLLDGVKLPEKKK</sequence>
<dbReference type="PANTHER" id="PTHR12341:SF62">
    <property type="entry name" value="5'-3' EXORIBONUCLEASE 3-LIKE"/>
    <property type="match status" value="1"/>
</dbReference>
<feature type="domain" description="Xrn1 helical" evidence="5">
    <location>
        <begin position="813"/>
        <end position="1246"/>
    </location>
</feature>
<evidence type="ECO:0000259" key="5">
    <source>
        <dbReference type="Pfam" id="PF17846"/>
    </source>
</evidence>
<feature type="domain" description="Xrn1 N-terminal" evidence="4">
    <location>
        <begin position="19"/>
        <end position="240"/>
    </location>
</feature>
<proteinExistence type="predicted"/>
<dbReference type="Pfam" id="PF03159">
    <property type="entry name" value="XRN_N"/>
    <property type="match status" value="2"/>
</dbReference>
<dbReference type="InterPro" id="IPR041412">
    <property type="entry name" value="Xrn1_helical"/>
</dbReference>
<dbReference type="GO" id="GO:0004534">
    <property type="term" value="F:5'-3' RNA exonuclease activity"/>
    <property type="evidence" value="ECO:0007669"/>
    <property type="project" value="TreeGrafter"/>
</dbReference>
<dbReference type="Gene3D" id="3.40.50.12390">
    <property type="match status" value="3"/>
</dbReference>
<evidence type="ECO:0000313" key="7">
    <source>
        <dbReference type="Proteomes" id="UP000583929"/>
    </source>
</evidence>
<evidence type="ECO:0000256" key="2">
    <source>
        <dbReference type="ARBA" id="ARBA00022801"/>
    </source>
</evidence>
<name>A0A7J6FTP7_CANSA</name>
<feature type="domain" description="Xrn1 N-terminal" evidence="4">
    <location>
        <begin position="603"/>
        <end position="788"/>
    </location>
</feature>
<dbReference type="InterPro" id="IPR027073">
    <property type="entry name" value="5_3_exoribonuclease"/>
</dbReference>
<dbReference type="GO" id="GO:0005634">
    <property type="term" value="C:nucleus"/>
    <property type="evidence" value="ECO:0007669"/>
    <property type="project" value="TreeGrafter"/>
</dbReference>
<keyword evidence="2" id="KW-0378">Hydrolase</keyword>
<protein>
    <submittedName>
        <fullName evidence="6">Uncharacterized protein</fullName>
    </submittedName>
</protein>
<dbReference type="InterPro" id="IPR004859">
    <property type="entry name" value="Xrn1_N"/>
</dbReference>
<evidence type="ECO:0000256" key="1">
    <source>
        <dbReference type="ARBA" id="ARBA00022722"/>
    </source>
</evidence>
<evidence type="ECO:0000313" key="6">
    <source>
        <dbReference type="EMBL" id="KAF4374106.1"/>
    </source>
</evidence>
<evidence type="ECO:0000256" key="3">
    <source>
        <dbReference type="ARBA" id="ARBA00022839"/>
    </source>
</evidence>
<accession>A0A7J6FTP7</accession>
<gene>
    <name evidence="6" type="ORF">G4B88_020498</name>
</gene>
<keyword evidence="1" id="KW-0540">Nuclease</keyword>
<organism evidence="6 7">
    <name type="scientific">Cannabis sativa</name>
    <name type="common">Hemp</name>
    <name type="synonym">Marijuana</name>
    <dbReference type="NCBI Taxonomy" id="3483"/>
    <lineage>
        <taxon>Eukaryota</taxon>
        <taxon>Viridiplantae</taxon>
        <taxon>Streptophyta</taxon>
        <taxon>Embryophyta</taxon>
        <taxon>Tracheophyta</taxon>
        <taxon>Spermatophyta</taxon>
        <taxon>Magnoliopsida</taxon>
        <taxon>eudicotyledons</taxon>
        <taxon>Gunneridae</taxon>
        <taxon>Pentapetalae</taxon>
        <taxon>rosids</taxon>
        <taxon>fabids</taxon>
        <taxon>Rosales</taxon>
        <taxon>Cannabaceae</taxon>
        <taxon>Cannabis</taxon>
    </lineage>
</organism>
<dbReference type="PANTHER" id="PTHR12341">
    <property type="entry name" value="5'-&gt;3' EXORIBONUCLEASE"/>
    <property type="match status" value="1"/>
</dbReference>
<dbReference type="CDD" id="cd18673">
    <property type="entry name" value="PIN_XRN1-2-like"/>
    <property type="match status" value="2"/>
</dbReference>
<keyword evidence="7" id="KW-1185">Reference proteome</keyword>
<keyword evidence="3" id="KW-0269">Exonuclease</keyword>